<proteinExistence type="predicted"/>
<dbReference type="GeneID" id="87830918"/>
<evidence type="ECO:0000313" key="1">
    <source>
        <dbReference type="EMBL" id="KAK4118363.1"/>
    </source>
</evidence>
<evidence type="ECO:0000313" key="2">
    <source>
        <dbReference type="Proteomes" id="UP001302602"/>
    </source>
</evidence>
<protein>
    <submittedName>
        <fullName evidence="1">Uncharacterized protein</fullName>
    </submittedName>
</protein>
<dbReference type="Proteomes" id="UP001302602">
    <property type="component" value="Unassembled WGS sequence"/>
</dbReference>
<accession>A0AAN6TPP9</accession>
<sequence length="81" mass="9167">MCCDALTDSQSFCIRQIERASNAYYVGGGSFHSWKFRPLLPGLIAARLGMTGDNKSEELWTSLTQEQSKKHADLVPTMRWE</sequence>
<dbReference type="Gene3D" id="3.50.50.60">
    <property type="entry name" value="FAD/NAD(P)-binding domain"/>
    <property type="match status" value="1"/>
</dbReference>
<organism evidence="1 2">
    <name type="scientific">Parathielavia appendiculata</name>
    <dbReference type="NCBI Taxonomy" id="2587402"/>
    <lineage>
        <taxon>Eukaryota</taxon>
        <taxon>Fungi</taxon>
        <taxon>Dikarya</taxon>
        <taxon>Ascomycota</taxon>
        <taxon>Pezizomycotina</taxon>
        <taxon>Sordariomycetes</taxon>
        <taxon>Sordariomycetidae</taxon>
        <taxon>Sordariales</taxon>
        <taxon>Chaetomiaceae</taxon>
        <taxon>Parathielavia</taxon>
    </lineage>
</organism>
<gene>
    <name evidence="1" type="ORF">N657DRAFT_651333</name>
</gene>
<dbReference type="AlphaFoldDB" id="A0AAN6TPP9"/>
<keyword evidence="2" id="KW-1185">Reference proteome</keyword>
<name>A0AAN6TPP9_9PEZI</name>
<comment type="caution">
    <text evidence="1">The sequence shown here is derived from an EMBL/GenBank/DDBJ whole genome shotgun (WGS) entry which is preliminary data.</text>
</comment>
<dbReference type="RefSeq" id="XP_062642136.1">
    <property type="nucleotide sequence ID" value="XM_062794149.1"/>
</dbReference>
<reference evidence="1" key="1">
    <citation type="journal article" date="2023" name="Mol. Phylogenet. Evol.">
        <title>Genome-scale phylogeny and comparative genomics of the fungal order Sordariales.</title>
        <authorList>
            <person name="Hensen N."/>
            <person name="Bonometti L."/>
            <person name="Westerberg I."/>
            <person name="Brannstrom I.O."/>
            <person name="Guillou S."/>
            <person name="Cros-Aarteil S."/>
            <person name="Calhoun S."/>
            <person name="Haridas S."/>
            <person name="Kuo A."/>
            <person name="Mondo S."/>
            <person name="Pangilinan J."/>
            <person name="Riley R."/>
            <person name="LaButti K."/>
            <person name="Andreopoulos B."/>
            <person name="Lipzen A."/>
            <person name="Chen C."/>
            <person name="Yan M."/>
            <person name="Daum C."/>
            <person name="Ng V."/>
            <person name="Clum A."/>
            <person name="Steindorff A."/>
            <person name="Ohm R.A."/>
            <person name="Martin F."/>
            <person name="Silar P."/>
            <person name="Natvig D.O."/>
            <person name="Lalanne C."/>
            <person name="Gautier V."/>
            <person name="Ament-Velasquez S.L."/>
            <person name="Kruys A."/>
            <person name="Hutchinson M.I."/>
            <person name="Powell A.J."/>
            <person name="Barry K."/>
            <person name="Miller A.N."/>
            <person name="Grigoriev I.V."/>
            <person name="Debuchy R."/>
            <person name="Gladieux P."/>
            <person name="Hiltunen Thoren M."/>
            <person name="Johannesson H."/>
        </authorList>
    </citation>
    <scope>NUCLEOTIDE SEQUENCE</scope>
    <source>
        <strain evidence="1">CBS 731.68</strain>
    </source>
</reference>
<dbReference type="EMBL" id="MU853270">
    <property type="protein sequence ID" value="KAK4118363.1"/>
    <property type="molecule type" value="Genomic_DNA"/>
</dbReference>
<dbReference type="InterPro" id="IPR036188">
    <property type="entry name" value="FAD/NAD-bd_sf"/>
</dbReference>
<reference evidence="1" key="2">
    <citation type="submission" date="2023-05" db="EMBL/GenBank/DDBJ databases">
        <authorList>
            <consortium name="Lawrence Berkeley National Laboratory"/>
            <person name="Steindorff A."/>
            <person name="Hensen N."/>
            <person name="Bonometti L."/>
            <person name="Westerberg I."/>
            <person name="Brannstrom I.O."/>
            <person name="Guillou S."/>
            <person name="Cros-Aarteil S."/>
            <person name="Calhoun S."/>
            <person name="Haridas S."/>
            <person name="Kuo A."/>
            <person name="Mondo S."/>
            <person name="Pangilinan J."/>
            <person name="Riley R."/>
            <person name="Labutti K."/>
            <person name="Andreopoulos B."/>
            <person name="Lipzen A."/>
            <person name="Chen C."/>
            <person name="Yanf M."/>
            <person name="Daum C."/>
            <person name="Ng V."/>
            <person name="Clum A."/>
            <person name="Ohm R."/>
            <person name="Martin F."/>
            <person name="Silar P."/>
            <person name="Natvig D."/>
            <person name="Lalanne C."/>
            <person name="Gautier V."/>
            <person name="Ament-Velasquez S.L."/>
            <person name="Kruys A."/>
            <person name="Hutchinson M.I."/>
            <person name="Powell A.J."/>
            <person name="Barry K."/>
            <person name="Miller A.N."/>
            <person name="Grigoriev I.V."/>
            <person name="Debuchy R."/>
            <person name="Gladieux P."/>
            <person name="Thoren M.H."/>
            <person name="Johannesson H."/>
        </authorList>
    </citation>
    <scope>NUCLEOTIDE SEQUENCE</scope>
    <source>
        <strain evidence="1">CBS 731.68</strain>
    </source>
</reference>